<dbReference type="AlphaFoldDB" id="A0A1F6TLS6"/>
<gene>
    <name evidence="2" type="ORF">A2151_02040</name>
</gene>
<sequence length="463" mass="51449">MSRNLRLTLALVLGGALLVLAACAGRDQGAAPQTAAEPVRSADWIAALPEGPTRRQVVLGCTPCHQLGLPVAHRNTLEDWRVVVARMKKIDDDLDLALIPLDAEQLAQWLSKNARMPKQGFSVPVAQADIREYPAGPKKAFYHDMAVTAGRAWIADYFGNKLYGVNVESGAVETYDIPVNVAPGKPGGAHQIDITRDGMLWITFTKSEQVMRFDPGTKEFRVYNGFEKGGNVQYFVVDADRYMYQDAGGGVWMTHFAREILSRLDPKTGEITVYTTPRTEHVKEKGVHLYAAVADSQGRLWYTETHGNRLGVLDPKTGKASEFDMPEPWSGPKRLAIDKDDVLWIPELATGKISVYDTRAGKFIDRLTLPIPGDFPYGIRRNPYTGDLWITGSGSDSLYRLDPKTKKFTIYRLPRAGAYTRTVSFTENGDIWTNYASFPNFHTRGPSEPQGMDTGVVVRLRPK</sequence>
<dbReference type="PANTHER" id="PTHR40274">
    <property type="entry name" value="VIRGINIAMYCIN B LYASE"/>
    <property type="match status" value="1"/>
</dbReference>
<dbReference type="PANTHER" id="PTHR40274:SF3">
    <property type="entry name" value="VIRGINIAMYCIN B LYASE"/>
    <property type="match status" value="1"/>
</dbReference>
<feature type="signal peptide" evidence="1">
    <location>
        <begin position="1"/>
        <end position="24"/>
    </location>
</feature>
<proteinExistence type="predicted"/>
<dbReference type="InterPro" id="IPR015943">
    <property type="entry name" value="WD40/YVTN_repeat-like_dom_sf"/>
</dbReference>
<feature type="chain" id="PRO_5009526729" description="SMP-30/Gluconolactonase/LRE-like region domain-containing protein" evidence="1">
    <location>
        <begin position="25"/>
        <end position="463"/>
    </location>
</feature>
<evidence type="ECO:0000256" key="1">
    <source>
        <dbReference type="SAM" id="SignalP"/>
    </source>
</evidence>
<dbReference type="Gene3D" id="2.130.10.10">
    <property type="entry name" value="YVTN repeat-like/Quinoprotein amine dehydrogenase"/>
    <property type="match status" value="2"/>
</dbReference>
<reference evidence="2 3" key="1">
    <citation type="journal article" date="2016" name="Nat. Commun.">
        <title>Thousands of microbial genomes shed light on interconnected biogeochemical processes in an aquifer system.</title>
        <authorList>
            <person name="Anantharaman K."/>
            <person name="Brown C.T."/>
            <person name="Hug L.A."/>
            <person name="Sharon I."/>
            <person name="Castelle C.J."/>
            <person name="Probst A.J."/>
            <person name="Thomas B.C."/>
            <person name="Singh A."/>
            <person name="Wilkins M.J."/>
            <person name="Karaoz U."/>
            <person name="Brodie E.L."/>
            <person name="Williams K.H."/>
            <person name="Hubbard S.S."/>
            <person name="Banfield J.F."/>
        </authorList>
    </citation>
    <scope>NUCLEOTIDE SEQUENCE [LARGE SCALE GENOMIC DNA]</scope>
</reference>
<evidence type="ECO:0008006" key="4">
    <source>
        <dbReference type="Google" id="ProtNLM"/>
    </source>
</evidence>
<evidence type="ECO:0000313" key="2">
    <source>
        <dbReference type="EMBL" id="OGI46015.1"/>
    </source>
</evidence>
<comment type="caution">
    <text evidence="2">The sequence shown here is derived from an EMBL/GenBank/DDBJ whole genome shotgun (WGS) entry which is preliminary data.</text>
</comment>
<dbReference type="PROSITE" id="PS51257">
    <property type="entry name" value="PROKAR_LIPOPROTEIN"/>
    <property type="match status" value="1"/>
</dbReference>
<dbReference type="SUPFAM" id="SSF101898">
    <property type="entry name" value="NHL repeat"/>
    <property type="match status" value="1"/>
</dbReference>
<keyword evidence="1" id="KW-0732">Signal</keyword>
<protein>
    <recommendedName>
        <fullName evidence="4">SMP-30/Gluconolactonase/LRE-like region domain-containing protein</fullName>
    </recommendedName>
</protein>
<dbReference type="EMBL" id="MFSU01000090">
    <property type="protein sequence ID" value="OGI46015.1"/>
    <property type="molecule type" value="Genomic_DNA"/>
</dbReference>
<accession>A0A1F6TLS6</accession>
<organism evidence="2 3">
    <name type="scientific">Candidatus Muproteobacteria bacterium RBG_16_65_34</name>
    <dbReference type="NCBI Taxonomy" id="1817760"/>
    <lineage>
        <taxon>Bacteria</taxon>
        <taxon>Pseudomonadati</taxon>
        <taxon>Pseudomonadota</taxon>
        <taxon>Candidatus Muproteobacteria</taxon>
    </lineage>
</organism>
<dbReference type="STRING" id="1817760.A2151_02040"/>
<dbReference type="InterPro" id="IPR051344">
    <property type="entry name" value="Vgb"/>
</dbReference>
<evidence type="ECO:0000313" key="3">
    <source>
        <dbReference type="Proteomes" id="UP000178885"/>
    </source>
</evidence>
<dbReference type="Pfam" id="PF24684">
    <property type="entry name" value="Vgb_lyase"/>
    <property type="match status" value="1"/>
</dbReference>
<name>A0A1F6TLS6_9PROT</name>
<dbReference type="Proteomes" id="UP000178885">
    <property type="component" value="Unassembled WGS sequence"/>
</dbReference>